<evidence type="ECO:0000256" key="6">
    <source>
        <dbReference type="ARBA" id="ARBA00022614"/>
    </source>
</evidence>
<evidence type="ECO:0000256" key="16">
    <source>
        <dbReference type="ARBA" id="ARBA00023170"/>
    </source>
</evidence>
<dbReference type="SUPFAM" id="SSF52058">
    <property type="entry name" value="L domain-like"/>
    <property type="match status" value="1"/>
</dbReference>
<evidence type="ECO:0000256" key="20">
    <source>
        <dbReference type="PROSITE-ProRule" id="PRU10141"/>
    </source>
</evidence>
<keyword evidence="4" id="KW-0723">Serine/threonine-protein kinase</keyword>
<evidence type="ECO:0000256" key="18">
    <source>
        <dbReference type="ARBA" id="ARBA00047899"/>
    </source>
</evidence>
<dbReference type="InterPro" id="IPR001611">
    <property type="entry name" value="Leu-rich_rpt"/>
</dbReference>
<evidence type="ECO:0000256" key="13">
    <source>
        <dbReference type="ARBA" id="ARBA00022840"/>
    </source>
</evidence>
<dbReference type="PROSITE" id="PS50011">
    <property type="entry name" value="PROTEIN_KINASE_DOM"/>
    <property type="match status" value="1"/>
</dbReference>
<evidence type="ECO:0000256" key="1">
    <source>
        <dbReference type="ARBA" id="ARBA00004251"/>
    </source>
</evidence>
<comment type="catalytic activity">
    <reaction evidence="18">
        <text>L-threonyl-[protein] + ATP = O-phospho-L-threonyl-[protein] + ADP + H(+)</text>
        <dbReference type="Rhea" id="RHEA:46608"/>
        <dbReference type="Rhea" id="RHEA-COMP:11060"/>
        <dbReference type="Rhea" id="RHEA-COMP:11605"/>
        <dbReference type="ChEBI" id="CHEBI:15378"/>
        <dbReference type="ChEBI" id="CHEBI:30013"/>
        <dbReference type="ChEBI" id="CHEBI:30616"/>
        <dbReference type="ChEBI" id="CHEBI:61977"/>
        <dbReference type="ChEBI" id="CHEBI:456216"/>
        <dbReference type="EC" id="2.7.11.1"/>
    </reaction>
</comment>
<keyword evidence="12" id="KW-0418">Kinase</keyword>
<dbReference type="Pfam" id="PF00560">
    <property type="entry name" value="LRR_1"/>
    <property type="match status" value="6"/>
</dbReference>
<dbReference type="Pfam" id="PF13855">
    <property type="entry name" value="LRR_8"/>
    <property type="match status" value="2"/>
</dbReference>
<evidence type="ECO:0000256" key="11">
    <source>
        <dbReference type="ARBA" id="ARBA00022741"/>
    </source>
</evidence>
<dbReference type="Gene3D" id="1.10.510.10">
    <property type="entry name" value="Transferase(Phosphotransferase) domain 1"/>
    <property type="match status" value="1"/>
</dbReference>
<evidence type="ECO:0000256" key="8">
    <source>
        <dbReference type="ARBA" id="ARBA00022692"/>
    </source>
</evidence>
<dbReference type="PROSITE" id="PS00107">
    <property type="entry name" value="PROTEIN_KINASE_ATP"/>
    <property type="match status" value="1"/>
</dbReference>
<dbReference type="Pfam" id="PF08263">
    <property type="entry name" value="LRRNT_2"/>
    <property type="match status" value="1"/>
</dbReference>
<dbReference type="InterPro" id="IPR011009">
    <property type="entry name" value="Kinase-like_dom_sf"/>
</dbReference>
<dbReference type="FunFam" id="3.80.10.10:FF:000400">
    <property type="entry name" value="Nuclear pore complex protein NUP107"/>
    <property type="match status" value="1"/>
</dbReference>
<evidence type="ECO:0000256" key="19">
    <source>
        <dbReference type="ARBA" id="ARBA00048679"/>
    </source>
</evidence>
<organism evidence="24 25">
    <name type="scientific">Kingdonia uniflora</name>
    <dbReference type="NCBI Taxonomy" id="39325"/>
    <lineage>
        <taxon>Eukaryota</taxon>
        <taxon>Viridiplantae</taxon>
        <taxon>Streptophyta</taxon>
        <taxon>Embryophyta</taxon>
        <taxon>Tracheophyta</taxon>
        <taxon>Spermatophyta</taxon>
        <taxon>Magnoliopsida</taxon>
        <taxon>Ranunculales</taxon>
        <taxon>Circaeasteraceae</taxon>
        <taxon>Kingdonia</taxon>
    </lineage>
</organism>
<evidence type="ECO:0000256" key="12">
    <source>
        <dbReference type="ARBA" id="ARBA00022777"/>
    </source>
</evidence>
<keyword evidence="15 21" id="KW-0472">Membrane</keyword>
<keyword evidence="14 21" id="KW-1133">Transmembrane helix</keyword>
<keyword evidence="11 20" id="KW-0547">Nucleotide-binding</keyword>
<dbReference type="PANTHER" id="PTHR48005:SF70">
    <property type="entry name" value="MDIS1-INTERACTING RECEPTOR LIKE KINASE 2-LIKE"/>
    <property type="match status" value="1"/>
</dbReference>
<sequence>MESFPLNCNIFSLYFYLLVLVLALNTASPNSLEMEPADALLKWKSSLFNHSQSLIPTWTFYNSSLGTKKTISPCYWTGISCNDAKKVIGLNVSSLGLEGTLHDFHFLSFPELISLDLGSNKLFGSIPTAISNLSQLTYLNLSTNQFSGNIPDSLGNLSNLTTLHLWENQLSGSIPRELGNLKSLVDLVMSYNNLSETIPASLGNLSHLITLYLHENQLSGSIPRELGNLKSLVDLTISKNNLSGTIPTFLGNLSNLITLNLWGNQLSGYIPRELGNLKSLVDLEINNNNLSSTIPTSLGNLSHLTTLFLYNNQLFGIIPASLGNLRNLSYLIVMYNQLSGPIPQEIGNLTNLKSLQLSYNMFSGYLPQNLCIGGSLEKIAAGNNNFVGLIPKGMRNCSNLFRVRLENNQLTTNMSEFACLSPKLDYMDLSNNKLYGELSPKWRQCQNLTSLRLSGNGLSGPVPSELGELNMLRRLDLSSNHLVGEIPKVLAKLSFLLDLNLSHNEFSGWLPSEIGTLSELDHLDVSSNNLSGAVPEQLGSLSKVRYLSLSRNRFSGTIPFQVGSLFSLQILLDFSHNNLTGEIPSELGSLQFLENLNLSHNTLSGLIPSSFKNMISLTSVDVSYNELEGSLPDNKAFHGASLEALRNNKGLCGTNRGLQLCNSSTVSKSSAHESRKTVIIIVLTLAGVVFVMLASIGVFFHYSRRKIDVKKDHQEMHIEDLFCIWNYDGRIVYEDIIKSTDNFSDEHCIGIGGYGRVYKAELSTGQIVAIKKLHASEDGVQTRSKVFKDEIFALSEIRHHNIVRLYGFCSHAQHSFIIFEYLERGSLFKILRDPEEAMKLDWIKRVNTVKGVANAISYLHHDCSPPIVHRDISSNNVLLDHEYAVCVSDFGTARLLKPDSSNWTAVAGTYGYVAPEHAYTMRVTEKCDVYSFGVLALEVLMGKHPAEFISSLTSSSTLPISQNVNLIEILDDRLLPPTFQVAQELISAAKLAFTCLYASPESRPTMKHLSQELSKHRSLAME</sequence>
<name>A0A7J7MBQ3_9MAGN</name>
<evidence type="ECO:0000256" key="2">
    <source>
        <dbReference type="ARBA" id="ARBA00012513"/>
    </source>
</evidence>
<dbReference type="AlphaFoldDB" id="A0A7J7MBQ3"/>
<dbReference type="PANTHER" id="PTHR48005">
    <property type="entry name" value="LEUCINE RICH REPEAT KINASE 2"/>
    <property type="match status" value="1"/>
</dbReference>
<keyword evidence="5" id="KW-0597">Phosphoprotein</keyword>
<dbReference type="GO" id="GO:0005524">
    <property type="term" value="F:ATP binding"/>
    <property type="evidence" value="ECO:0007669"/>
    <property type="project" value="UniProtKB-UniRule"/>
</dbReference>
<keyword evidence="3" id="KW-1003">Cell membrane</keyword>
<keyword evidence="25" id="KW-1185">Reference proteome</keyword>
<dbReference type="InterPro" id="IPR008266">
    <property type="entry name" value="Tyr_kinase_AS"/>
</dbReference>
<evidence type="ECO:0000256" key="9">
    <source>
        <dbReference type="ARBA" id="ARBA00022729"/>
    </source>
</evidence>
<evidence type="ECO:0000256" key="21">
    <source>
        <dbReference type="SAM" id="Phobius"/>
    </source>
</evidence>
<dbReference type="Gene3D" id="3.80.10.10">
    <property type="entry name" value="Ribonuclease Inhibitor"/>
    <property type="match status" value="3"/>
</dbReference>
<dbReference type="FunFam" id="3.30.200.20:FF:000309">
    <property type="entry name" value="Leucine-rich repeat receptor protein kinase MSP1"/>
    <property type="match status" value="1"/>
</dbReference>
<comment type="catalytic activity">
    <reaction evidence="19">
        <text>L-seryl-[protein] + ATP = O-phospho-L-seryl-[protein] + ADP + H(+)</text>
        <dbReference type="Rhea" id="RHEA:17989"/>
        <dbReference type="Rhea" id="RHEA-COMP:9863"/>
        <dbReference type="Rhea" id="RHEA-COMP:11604"/>
        <dbReference type="ChEBI" id="CHEBI:15378"/>
        <dbReference type="ChEBI" id="CHEBI:29999"/>
        <dbReference type="ChEBI" id="CHEBI:30616"/>
        <dbReference type="ChEBI" id="CHEBI:83421"/>
        <dbReference type="ChEBI" id="CHEBI:456216"/>
        <dbReference type="EC" id="2.7.11.1"/>
    </reaction>
</comment>
<evidence type="ECO:0000256" key="4">
    <source>
        <dbReference type="ARBA" id="ARBA00022527"/>
    </source>
</evidence>
<evidence type="ECO:0000259" key="23">
    <source>
        <dbReference type="PROSITE" id="PS50011"/>
    </source>
</evidence>
<keyword evidence="17" id="KW-0325">Glycoprotein</keyword>
<gene>
    <name evidence="24" type="ORF">GIB67_005943</name>
</gene>
<keyword evidence="13 20" id="KW-0067">ATP-binding</keyword>
<protein>
    <recommendedName>
        <fullName evidence="2">non-specific serine/threonine protein kinase</fullName>
        <ecNumber evidence="2">2.7.11.1</ecNumber>
    </recommendedName>
</protein>
<dbReference type="FunFam" id="3.80.10.10:FF:000416">
    <property type="entry name" value="Probable leucine-rich repeat receptor-like protein kinase At5g63930"/>
    <property type="match status" value="1"/>
</dbReference>
<keyword evidence="7" id="KW-0808">Transferase</keyword>
<dbReference type="InterPro" id="IPR000719">
    <property type="entry name" value="Prot_kinase_dom"/>
</dbReference>
<dbReference type="EC" id="2.7.11.1" evidence="2"/>
<dbReference type="InterPro" id="IPR013210">
    <property type="entry name" value="LRR_N_plant-typ"/>
</dbReference>
<evidence type="ECO:0000256" key="14">
    <source>
        <dbReference type="ARBA" id="ARBA00022989"/>
    </source>
</evidence>
<feature type="chain" id="PRO_5029771286" description="non-specific serine/threonine protein kinase" evidence="22">
    <location>
        <begin position="24"/>
        <end position="1022"/>
    </location>
</feature>
<dbReference type="Pfam" id="PF23598">
    <property type="entry name" value="LRR_14"/>
    <property type="match status" value="1"/>
</dbReference>
<evidence type="ECO:0000256" key="22">
    <source>
        <dbReference type="SAM" id="SignalP"/>
    </source>
</evidence>
<evidence type="ECO:0000313" key="25">
    <source>
        <dbReference type="Proteomes" id="UP000541444"/>
    </source>
</evidence>
<proteinExistence type="predicted"/>
<feature type="domain" description="Protein kinase" evidence="23">
    <location>
        <begin position="743"/>
        <end position="1019"/>
    </location>
</feature>
<dbReference type="GO" id="GO:0004674">
    <property type="term" value="F:protein serine/threonine kinase activity"/>
    <property type="evidence" value="ECO:0007669"/>
    <property type="project" value="UniProtKB-KW"/>
</dbReference>
<feature type="binding site" evidence="20">
    <location>
        <position position="772"/>
    </location>
    <ligand>
        <name>ATP</name>
        <dbReference type="ChEBI" id="CHEBI:30616"/>
    </ligand>
</feature>
<dbReference type="SUPFAM" id="SSF52047">
    <property type="entry name" value="RNI-like"/>
    <property type="match status" value="1"/>
</dbReference>
<comment type="subcellular location">
    <subcellularLocation>
        <location evidence="1">Cell membrane</location>
        <topology evidence="1">Single-pass type I membrane protein</topology>
    </subcellularLocation>
</comment>
<feature type="signal peptide" evidence="22">
    <location>
        <begin position="1"/>
        <end position="23"/>
    </location>
</feature>
<evidence type="ECO:0000313" key="24">
    <source>
        <dbReference type="EMBL" id="KAF6152289.1"/>
    </source>
</evidence>
<dbReference type="Gene3D" id="3.30.200.20">
    <property type="entry name" value="Phosphorylase Kinase, domain 1"/>
    <property type="match status" value="1"/>
</dbReference>
<accession>A0A7J7MBQ3</accession>
<dbReference type="Proteomes" id="UP000541444">
    <property type="component" value="Unassembled WGS sequence"/>
</dbReference>
<dbReference type="Pfam" id="PF00069">
    <property type="entry name" value="Pkinase"/>
    <property type="match status" value="1"/>
</dbReference>
<keyword evidence="16" id="KW-0675">Receptor</keyword>
<dbReference type="InterPro" id="IPR003591">
    <property type="entry name" value="Leu-rich_rpt_typical-subtyp"/>
</dbReference>
<dbReference type="SMART" id="SM00369">
    <property type="entry name" value="LRR_TYP"/>
    <property type="match status" value="10"/>
</dbReference>
<evidence type="ECO:0000256" key="7">
    <source>
        <dbReference type="ARBA" id="ARBA00022679"/>
    </source>
</evidence>
<dbReference type="InterPro" id="IPR055414">
    <property type="entry name" value="LRR_R13L4/SHOC2-like"/>
</dbReference>
<comment type="caution">
    <text evidence="24">The sequence shown here is derived from an EMBL/GenBank/DDBJ whole genome shotgun (WGS) entry which is preliminary data.</text>
</comment>
<dbReference type="OrthoDB" id="676979at2759"/>
<keyword evidence="6" id="KW-0433">Leucine-rich repeat</keyword>
<dbReference type="InterPro" id="IPR051420">
    <property type="entry name" value="Ser_Thr_Kinases_DiverseReg"/>
</dbReference>
<keyword evidence="9 22" id="KW-0732">Signal</keyword>
<keyword evidence="8 21" id="KW-0812">Transmembrane</keyword>
<reference evidence="24 25" key="1">
    <citation type="journal article" date="2020" name="IScience">
        <title>Genome Sequencing of the Endangered Kingdonia uniflora (Circaeasteraceae, Ranunculales) Reveals Potential Mechanisms of Evolutionary Specialization.</title>
        <authorList>
            <person name="Sun Y."/>
            <person name="Deng T."/>
            <person name="Zhang A."/>
            <person name="Moore M.J."/>
            <person name="Landis J.B."/>
            <person name="Lin N."/>
            <person name="Zhang H."/>
            <person name="Zhang X."/>
            <person name="Huang J."/>
            <person name="Zhang X."/>
            <person name="Sun H."/>
            <person name="Wang H."/>
        </authorList>
    </citation>
    <scope>NUCLEOTIDE SEQUENCE [LARGE SCALE GENOMIC DNA]</scope>
    <source>
        <strain evidence="24">TB1705</strain>
        <tissue evidence="24">Leaf</tissue>
    </source>
</reference>
<dbReference type="EMBL" id="JACGCM010001644">
    <property type="protein sequence ID" value="KAF6152289.1"/>
    <property type="molecule type" value="Genomic_DNA"/>
</dbReference>
<dbReference type="FunFam" id="1.10.510.10:FF:000445">
    <property type="entry name" value="MDIS1-interacting receptor like kinase 2"/>
    <property type="match status" value="1"/>
</dbReference>
<evidence type="ECO:0000256" key="15">
    <source>
        <dbReference type="ARBA" id="ARBA00023136"/>
    </source>
</evidence>
<evidence type="ECO:0000256" key="10">
    <source>
        <dbReference type="ARBA" id="ARBA00022737"/>
    </source>
</evidence>
<keyword evidence="10" id="KW-0677">Repeat</keyword>
<dbReference type="PROSITE" id="PS00109">
    <property type="entry name" value="PROTEIN_KINASE_TYR"/>
    <property type="match status" value="1"/>
</dbReference>
<evidence type="ECO:0000256" key="17">
    <source>
        <dbReference type="ARBA" id="ARBA00023180"/>
    </source>
</evidence>
<evidence type="ECO:0000256" key="5">
    <source>
        <dbReference type="ARBA" id="ARBA00022553"/>
    </source>
</evidence>
<feature type="transmembrane region" description="Helical" evidence="21">
    <location>
        <begin position="678"/>
        <end position="702"/>
    </location>
</feature>
<dbReference type="InterPro" id="IPR017441">
    <property type="entry name" value="Protein_kinase_ATP_BS"/>
</dbReference>
<dbReference type="GO" id="GO:0005886">
    <property type="term" value="C:plasma membrane"/>
    <property type="evidence" value="ECO:0007669"/>
    <property type="project" value="UniProtKB-SubCell"/>
</dbReference>
<evidence type="ECO:0000256" key="3">
    <source>
        <dbReference type="ARBA" id="ARBA00022475"/>
    </source>
</evidence>
<dbReference type="InterPro" id="IPR032675">
    <property type="entry name" value="LRR_dom_sf"/>
</dbReference>
<dbReference type="SUPFAM" id="SSF56112">
    <property type="entry name" value="Protein kinase-like (PK-like)"/>
    <property type="match status" value="1"/>
</dbReference>
<dbReference type="FunFam" id="3.80.10.10:FF:000177">
    <property type="entry name" value="Leucine-rich repeat receptor-like serine/threonine-protein kinase At1g17230"/>
    <property type="match status" value="1"/>
</dbReference>